<proteinExistence type="predicted"/>
<protein>
    <recommendedName>
        <fullName evidence="3">Thioredoxin domain-containing protein</fullName>
    </recommendedName>
</protein>
<dbReference type="EMBL" id="JAMDNP010000087">
    <property type="protein sequence ID" value="MCY9764326.1"/>
    <property type="molecule type" value="Genomic_DNA"/>
</dbReference>
<name>A0ABT4H5Q9_PAEAL</name>
<evidence type="ECO:0008006" key="3">
    <source>
        <dbReference type="Google" id="ProtNLM"/>
    </source>
</evidence>
<dbReference type="SUPFAM" id="SSF52833">
    <property type="entry name" value="Thioredoxin-like"/>
    <property type="match status" value="1"/>
</dbReference>
<organism evidence="1 2">
    <name type="scientific">Paenibacillus alvei</name>
    <name type="common">Bacillus alvei</name>
    <dbReference type="NCBI Taxonomy" id="44250"/>
    <lineage>
        <taxon>Bacteria</taxon>
        <taxon>Bacillati</taxon>
        <taxon>Bacillota</taxon>
        <taxon>Bacilli</taxon>
        <taxon>Bacillales</taxon>
        <taxon>Paenibacillaceae</taxon>
        <taxon>Paenibacillus</taxon>
    </lineage>
</organism>
<sequence>MAKSMIDEVLKDIFIKEKFTDTNGVEIKIDQIKGKVILFFTSLYCVDCIDLLPHLKGIESYAEDHTVILFSDGDNNEINDMIEYFEWEFSVISSAEHSITNYTTGFKFPFMMILDENKNVECYGTTYNREDIIFKMNTIKLNVNELD</sequence>
<evidence type="ECO:0000313" key="1">
    <source>
        <dbReference type="EMBL" id="MCY9764326.1"/>
    </source>
</evidence>
<dbReference type="InterPro" id="IPR036249">
    <property type="entry name" value="Thioredoxin-like_sf"/>
</dbReference>
<dbReference type="Proteomes" id="UP001527181">
    <property type="component" value="Unassembled WGS sequence"/>
</dbReference>
<dbReference type="RefSeq" id="WP_268599315.1">
    <property type="nucleotide sequence ID" value="NZ_JAMDNP010000087.1"/>
</dbReference>
<keyword evidence="2" id="KW-1185">Reference proteome</keyword>
<gene>
    <name evidence="1" type="ORF">M5X12_27910</name>
</gene>
<reference evidence="1 2" key="1">
    <citation type="submission" date="2022-05" db="EMBL/GenBank/DDBJ databases">
        <title>Genome Sequencing of Bee-Associated Microbes.</title>
        <authorList>
            <person name="Dunlap C."/>
        </authorList>
    </citation>
    <scope>NUCLEOTIDE SEQUENCE [LARGE SCALE GENOMIC DNA]</scope>
    <source>
        <strain evidence="1 2">NRRL B-04010</strain>
    </source>
</reference>
<comment type="caution">
    <text evidence="1">The sequence shown here is derived from an EMBL/GenBank/DDBJ whole genome shotgun (WGS) entry which is preliminary data.</text>
</comment>
<evidence type="ECO:0000313" key="2">
    <source>
        <dbReference type="Proteomes" id="UP001527181"/>
    </source>
</evidence>
<dbReference type="Gene3D" id="3.40.30.10">
    <property type="entry name" value="Glutaredoxin"/>
    <property type="match status" value="1"/>
</dbReference>
<accession>A0ABT4H5Q9</accession>